<comment type="similarity">
    <text evidence="2">Belongs to the major facilitator superfamily.</text>
</comment>
<evidence type="ECO:0000256" key="4">
    <source>
        <dbReference type="ARBA" id="ARBA00022496"/>
    </source>
</evidence>
<feature type="transmembrane region" description="Helical" evidence="11">
    <location>
        <begin position="189"/>
        <end position="206"/>
    </location>
</feature>
<comment type="subcellular location">
    <subcellularLocation>
        <location evidence="1">Membrane</location>
        <topology evidence="1">Multi-pass membrane protein</topology>
    </subcellularLocation>
</comment>
<keyword evidence="14" id="KW-1185">Reference proteome</keyword>
<accession>A0A9W9CR37</accession>
<dbReference type="InterPro" id="IPR036259">
    <property type="entry name" value="MFS_trans_sf"/>
</dbReference>
<name>A0A9W9CR37_9PLEO</name>
<dbReference type="GO" id="GO:0010106">
    <property type="term" value="P:cellular response to iron ion starvation"/>
    <property type="evidence" value="ECO:0007669"/>
    <property type="project" value="UniProtKB-ARBA"/>
</dbReference>
<proteinExistence type="inferred from homology"/>
<feature type="transmembrane region" description="Helical" evidence="11">
    <location>
        <begin position="322"/>
        <end position="341"/>
    </location>
</feature>
<dbReference type="Gene3D" id="1.20.1250.20">
    <property type="entry name" value="MFS general substrate transporter like domains"/>
    <property type="match status" value="2"/>
</dbReference>
<feature type="transmembrane region" description="Helical" evidence="11">
    <location>
        <begin position="491"/>
        <end position="514"/>
    </location>
</feature>
<dbReference type="PANTHER" id="PTHR23501">
    <property type="entry name" value="MAJOR FACILITATOR SUPERFAMILY"/>
    <property type="match status" value="1"/>
</dbReference>
<dbReference type="Proteomes" id="UP001140560">
    <property type="component" value="Unassembled WGS sequence"/>
</dbReference>
<protein>
    <recommendedName>
        <fullName evidence="12">Major facilitator superfamily (MFS) profile domain-containing protein</fullName>
    </recommendedName>
</protein>
<feature type="transmembrane region" description="Helical" evidence="11">
    <location>
        <begin position="288"/>
        <end position="310"/>
    </location>
</feature>
<feature type="transmembrane region" description="Helical" evidence="11">
    <location>
        <begin position="153"/>
        <end position="177"/>
    </location>
</feature>
<feature type="transmembrane region" description="Helical" evidence="11">
    <location>
        <begin position="453"/>
        <end position="479"/>
    </location>
</feature>
<evidence type="ECO:0000256" key="8">
    <source>
        <dbReference type="ARBA" id="ARBA00023065"/>
    </source>
</evidence>
<dbReference type="SUPFAM" id="SSF103473">
    <property type="entry name" value="MFS general substrate transporter"/>
    <property type="match status" value="2"/>
</dbReference>
<evidence type="ECO:0000256" key="7">
    <source>
        <dbReference type="ARBA" id="ARBA00023004"/>
    </source>
</evidence>
<dbReference type="AlphaFoldDB" id="A0A9W9CR37"/>
<dbReference type="FunFam" id="1.20.1250.20:FF:000284">
    <property type="entry name" value="Siderophore iron transporter mirB"/>
    <property type="match status" value="1"/>
</dbReference>
<feature type="region of interest" description="Disordered" evidence="10">
    <location>
        <begin position="1"/>
        <end position="21"/>
    </location>
</feature>
<dbReference type="Pfam" id="PF07690">
    <property type="entry name" value="MFS_1"/>
    <property type="match status" value="1"/>
</dbReference>
<evidence type="ECO:0000256" key="11">
    <source>
        <dbReference type="SAM" id="Phobius"/>
    </source>
</evidence>
<dbReference type="GO" id="GO:0022857">
    <property type="term" value="F:transmembrane transporter activity"/>
    <property type="evidence" value="ECO:0007669"/>
    <property type="project" value="InterPro"/>
</dbReference>
<dbReference type="OrthoDB" id="4078873at2759"/>
<gene>
    <name evidence="13" type="ORF">N0V83_001143</name>
</gene>
<keyword evidence="7" id="KW-0408">Iron</keyword>
<evidence type="ECO:0000256" key="5">
    <source>
        <dbReference type="ARBA" id="ARBA00022692"/>
    </source>
</evidence>
<feature type="transmembrane region" description="Helical" evidence="11">
    <location>
        <begin position="399"/>
        <end position="421"/>
    </location>
</feature>
<reference evidence="13" key="1">
    <citation type="submission" date="2022-10" db="EMBL/GenBank/DDBJ databases">
        <title>Tapping the CABI collections for fungal endophytes: first genome assemblies for Collariella, Neodidymelliopsis, Ascochyta clinopodiicola, Didymella pomorum, Didymosphaeria variabile, Neocosmospora piperis and Neocucurbitaria cava.</title>
        <authorList>
            <person name="Hill R."/>
        </authorList>
    </citation>
    <scope>NUCLEOTIDE SEQUENCE</scope>
    <source>
        <strain evidence="13">IMI 356814</strain>
    </source>
</reference>
<feature type="domain" description="Major facilitator superfamily (MFS) profile" evidence="12">
    <location>
        <begin position="67"/>
        <end position="589"/>
    </location>
</feature>
<keyword evidence="3" id="KW-0813">Transport</keyword>
<evidence type="ECO:0000256" key="1">
    <source>
        <dbReference type="ARBA" id="ARBA00004141"/>
    </source>
</evidence>
<evidence type="ECO:0000256" key="3">
    <source>
        <dbReference type="ARBA" id="ARBA00022448"/>
    </source>
</evidence>
<keyword evidence="6 11" id="KW-1133">Transmembrane helix</keyword>
<dbReference type="FunFam" id="1.20.1250.20:FF:000302">
    <property type="entry name" value="MFS siderochrome iron transporter MirB"/>
    <property type="match status" value="1"/>
</dbReference>
<dbReference type="EMBL" id="JAPEUY010000002">
    <property type="protein sequence ID" value="KAJ4375865.1"/>
    <property type="molecule type" value="Genomic_DNA"/>
</dbReference>
<evidence type="ECO:0000256" key="10">
    <source>
        <dbReference type="SAM" id="MobiDB-lite"/>
    </source>
</evidence>
<keyword evidence="4" id="KW-0410">Iron transport</keyword>
<feature type="transmembrane region" description="Helical" evidence="11">
    <location>
        <begin position="568"/>
        <end position="586"/>
    </location>
</feature>
<feature type="transmembrane region" description="Helical" evidence="11">
    <location>
        <begin position="100"/>
        <end position="118"/>
    </location>
</feature>
<keyword evidence="5 11" id="KW-0812">Transmembrane</keyword>
<feature type="transmembrane region" description="Helical" evidence="11">
    <location>
        <begin position="362"/>
        <end position="379"/>
    </location>
</feature>
<evidence type="ECO:0000313" key="13">
    <source>
        <dbReference type="EMBL" id="KAJ4375865.1"/>
    </source>
</evidence>
<feature type="transmembrane region" description="Helical" evidence="11">
    <location>
        <begin position="218"/>
        <end position="240"/>
    </location>
</feature>
<feature type="transmembrane region" description="Helical" evidence="11">
    <location>
        <begin position="428"/>
        <end position="447"/>
    </location>
</feature>
<dbReference type="GO" id="GO:0005886">
    <property type="term" value="C:plasma membrane"/>
    <property type="evidence" value="ECO:0007669"/>
    <property type="project" value="TreeGrafter"/>
</dbReference>
<dbReference type="GO" id="GO:0006826">
    <property type="term" value="P:iron ion transport"/>
    <property type="evidence" value="ECO:0007669"/>
    <property type="project" value="UniProtKB-KW"/>
</dbReference>
<sequence length="602" mass="65863">MDSIAAIHPGNQQTQESEKTFDHVDVDEQDAVRKVEEATTPSHSAQKGVRNVEAVTLSWTKTSLACAFVCMWFLYLTNAFQSSITSNLSPYVTSGFEEHSLLTVITIVSNSMAAAVYIPTAKLLDLWGRAEGFATMVCFATLGLILMATCKSLATFCAAQVFYTIGFGGMIYCVDVITADSSSLKHRGLAFAFTSSPYIITAFAGPKAAETFYNNISWRWGFGCFAIILPFVATPLFIVLKLNLRKAKQEGVLVREPSQRTLLQSVVFHVQEFDGGSLRTKITERERANGITVPGAFLLAAGLVIFLLPFTLADSAPSGWSTGYIIGMLVLGFVLLILFGLHERFTAGKPFLPFDLLTSRSVFGACLLSFTYQISYYAWNSYFTSFLQVVTHLTLAEAGYVASTFDVLSGVLLLSVGLVISKTGYFRWLLFIAVPVYILGQGLMIYFRHPNTSVGYLVMCQIFIAFGGAIIILCEQIAVMAAADHQHIASVLALLNIFGWLGGAVGSTISGAIWTNSFPQALMRLLPEDALESFDDIYGSLDVQLSYETGSTTRIAIEEAYGVAQKRMLIAGTVIMGLTLVWIFLIKNYNVAKMHQTKGNLF</sequence>
<feature type="transmembrane region" description="Helical" evidence="11">
    <location>
        <begin position="62"/>
        <end position="80"/>
    </location>
</feature>
<evidence type="ECO:0000256" key="6">
    <source>
        <dbReference type="ARBA" id="ARBA00022989"/>
    </source>
</evidence>
<organism evidence="13 14">
    <name type="scientific">Neocucurbitaria cava</name>
    <dbReference type="NCBI Taxonomy" id="798079"/>
    <lineage>
        <taxon>Eukaryota</taxon>
        <taxon>Fungi</taxon>
        <taxon>Dikarya</taxon>
        <taxon>Ascomycota</taxon>
        <taxon>Pezizomycotina</taxon>
        <taxon>Dothideomycetes</taxon>
        <taxon>Pleosporomycetidae</taxon>
        <taxon>Pleosporales</taxon>
        <taxon>Pleosporineae</taxon>
        <taxon>Cucurbitariaceae</taxon>
        <taxon>Neocucurbitaria</taxon>
    </lineage>
</organism>
<comment type="caution">
    <text evidence="13">The sequence shown here is derived from an EMBL/GenBank/DDBJ whole genome shotgun (WGS) entry which is preliminary data.</text>
</comment>
<dbReference type="PROSITE" id="PS50850">
    <property type="entry name" value="MFS"/>
    <property type="match status" value="1"/>
</dbReference>
<dbReference type="InterPro" id="IPR011701">
    <property type="entry name" value="MFS"/>
</dbReference>
<dbReference type="PANTHER" id="PTHR23501:SF50">
    <property type="entry name" value="MFS SIDEROCHROME IRON TRANSPORTER MIRB (AFU_ORTHOLOGUE AFUA_3G03640)-RELATED"/>
    <property type="match status" value="1"/>
</dbReference>
<evidence type="ECO:0000313" key="14">
    <source>
        <dbReference type="Proteomes" id="UP001140560"/>
    </source>
</evidence>
<feature type="transmembrane region" description="Helical" evidence="11">
    <location>
        <begin position="130"/>
        <end position="147"/>
    </location>
</feature>
<evidence type="ECO:0000256" key="9">
    <source>
        <dbReference type="ARBA" id="ARBA00023136"/>
    </source>
</evidence>
<dbReference type="InterPro" id="IPR020846">
    <property type="entry name" value="MFS_dom"/>
</dbReference>
<keyword evidence="8" id="KW-0406">Ion transport</keyword>
<keyword evidence="9 11" id="KW-0472">Membrane</keyword>
<evidence type="ECO:0000259" key="12">
    <source>
        <dbReference type="PROSITE" id="PS50850"/>
    </source>
</evidence>
<evidence type="ECO:0000256" key="2">
    <source>
        <dbReference type="ARBA" id="ARBA00008335"/>
    </source>
</evidence>